<dbReference type="EMBL" id="QWDE01000001">
    <property type="protein sequence ID" value="RFZ85404.1"/>
    <property type="molecule type" value="Genomic_DNA"/>
</dbReference>
<name>A0A3E2NWL3_9SPHI</name>
<feature type="chain" id="PRO_5017835584" evidence="1">
    <location>
        <begin position="21"/>
        <end position="344"/>
    </location>
</feature>
<dbReference type="SUPFAM" id="SSF50939">
    <property type="entry name" value="Sialidases"/>
    <property type="match status" value="1"/>
</dbReference>
<proteinExistence type="predicted"/>
<gene>
    <name evidence="3" type="ORF">DYU05_07345</name>
</gene>
<keyword evidence="1" id="KW-0732">Signal</keyword>
<feature type="signal peptide" evidence="1">
    <location>
        <begin position="1"/>
        <end position="20"/>
    </location>
</feature>
<dbReference type="PANTHER" id="PTHR43752">
    <property type="entry name" value="BNR/ASP-BOX REPEAT FAMILY PROTEIN"/>
    <property type="match status" value="1"/>
</dbReference>
<keyword evidence="4" id="KW-1185">Reference proteome</keyword>
<evidence type="ECO:0000256" key="1">
    <source>
        <dbReference type="SAM" id="SignalP"/>
    </source>
</evidence>
<dbReference type="Gene3D" id="2.120.10.10">
    <property type="match status" value="1"/>
</dbReference>
<evidence type="ECO:0000313" key="4">
    <source>
        <dbReference type="Proteomes" id="UP000260823"/>
    </source>
</evidence>
<feature type="domain" description="Sialidase" evidence="2">
    <location>
        <begin position="52"/>
        <end position="326"/>
    </location>
</feature>
<dbReference type="Proteomes" id="UP000260823">
    <property type="component" value="Unassembled WGS sequence"/>
</dbReference>
<dbReference type="Pfam" id="PF13088">
    <property type="entry name" value="BNR_2"/>
    <property type="match status" value="1"/>
</dbReference>
<evidence type="ECO:0000259" key="2">
    <source>
        <dbReference type="Pfam" id="PF13088"/>
    </source>
</evidence>
<accession>A0A3E2NWL3</accession>
<dbReference type="OrthoDB" id="41724at2"/>
<dbReference type="CDD" id="cd15482">
    <property type="entry name" value="Sialidase_non-viral"/>
    <property type="match status" value="1"/>
</dbReference>
<protein>
    <submittedName>
        <fullName evidence="3">Sialidase</fullName>
    </submittedName>
</protein>
<reference evidence="3 4" key="1">
    <citation type="submission" date="2018-08" db="EMBL/GenBank/DDBJ databases">
        <title>Mucilaginibacter terrae sp. nov., isolated from manganese diggings.</title>
        <authorList>
            <person name="Huang Y."/>
            <person name="Zhou Z."/>
        </authorList>
    </citation>
    <scope>NUCLEOTIDE SEQUENCE [LARGE SCALE GENOMIC DNA]</scope>
    <source>
        <strain evidence="3 4">ZH6</strain>
    </source>
</reference>
<dbReference type="InterPro" id="IPR036278">
    <property type="entry name" value="Sialidase_sf"/>
</dbReference>
<dbReference type="AlphaFoldDB" id="A0A3E2NWL3"/>
<sequence length="344" mass="38205">MLSLRYTLIFILASFTTSLAQPQWKVLNQELLFTDPPFKNCHASTIMQTKTGRLLVACFGGSQESKPDVTIWLRDLNATKQQPVMVADGVINDTLRYPCWNPVLFQSRSGKLFLFYKVGPNPREWWGMLKTSADDGRTWSAARRLPDGILGPIKNKPVQLSNGVILAPSSTEENSGRWKAHIESSADDGNTWTSAPVDTTGAFDVIQPSILSYKGGRLQLLCRSKQGAVVQAWSADGGRNWGKLSKTSLLNPNSGTDAVTLRSGTQLIVYNPDVPGKDWYNGRGKLRVAVSKDGQTWRDIAMLENGSKEEYSYPAVIQTRDGLIHITYTYNRVNIKHVVLQEGK</sequence>
<comment type="caution">
    <text evidence="3">The sequence shown here is derived from an EMBL/GenBank/DDBJ whole genome shotgun (WGS) entry which is preliminary data.</text>
</comment>
<organism evidence="3 4">
    <name type="scientific">Mucilaginibacter terrenus</name>
    <dbReference type="NCBI Taxonomy" id="2482727"/>
    <lineage>
        <taxon>Bacteria</taxon>
        <taxon>Pseudomonadati</taxon>
        <taxon>Bacteroidota</taxon>
        <taxon>Sphingobacteriia</taxon>
        <taxon>Sphingobacteriales</taxon>
        <taxon>Sphingobacteriaceae</taxon>
        <taxon>Mucilaginibacter</taxon>
    </lineage>
</organism>
<evidence type="ECO:0000313" key="3">
    <source>
        <dbReference type="EMBL" id="RFZ85404.1"/>
    </source>
</evidence>
<dbReference type="PANTHER" id="PTHR43752:SF2">
    <property type="entry name" value="BNR_ASP-BOX REPEAT FAMILY PROTEIN"/>
    <property type="match status" value="1"/>
</dbReference>
<dbReference type="InterPro" id="IPR011040">
    <property type="entry name" value="Sialidase"/>
</dbReference>